<name>A0A1C3KIY6_PLAOA</name>
<dbReference type="OrthoDB" id="10332802at2759"/>
<keyword evidence="1" id="KW-0812">Transmembrane</keyword>
<sequence>MTGQCHVPSDPGKSYGYYFRQLGEIRSSFINITTNYLNKVMSIEDPILQLISLDMIEYYMELKKNAPDCHKDNPACVALNWWLNQRKYFFSFAEKCEKKKKQWEDTIEPLWNELQADSKYESWCKRKIYTFNTTFPTEMTSIKCNGIQNENQSSICPEQQCPSCPEKQCPSCPEQQCPSCPELNCTKCSELQCPDYHKESCTPCRPQVECSNNISSETHLERIELPSKDSFSQFFSDSISSQVIPMMGGTLLGVLFILFLLYKFTPLVSWLYSRQRKTSKLRRQVNEELENAFLDNSYENTDEGSSGMGNNIFYTTRQY</sequence>
<evidence type="ECO:0000313" key="3">
    <source>
        <dbReference type="Proteomes" id="UP000243200"/>
    </source>
</evidence>
<dbReference type="VEuPathDB" id="PlasmoDB:PocGH01_00089800"/>
<accession>A0A1C3KIY6</accession>
<gene>
    <name evidence="2" type="primary">PowCR01_000157600</name>
    <name evidence="2" type="ORF">POWCR01_000157600</name>
</gene>
<dbReference type="EMBL" id="FLRJ01000520">
    <property type="protein sequence ID" value="SBT73832.1"/>
    <property type="molecule type" value="Genomic_DNA"/>
</dbReference>
<protein>
    <submittedName>
        <fullName evidence="2">PIR protein</fullName>
    </submittedName>
</protein>
<evidence type="ECO:0000313" key="2">
    <source>
        <dbReference type="EMBL" id="SBT73832.1"/>
    </source>
</evidence>
<proteinExistence type="predicted"/>
<dbReference type="VEuPathDB" id="PlasmoDB:POWCR01_000157600"/>
<feature type="transmembrane region" description="Helical" evidence="1">
    <location>
        <begin position="251"/>
        <end position="273"/>
    </location>
</feature>
<keyword evidence="1" id="KW-0472">Membrane</keyword>
<organism evidence="2 3">
    <name type="scientific">Plasmodium ovale</name>
    <name type="common">malaria parasite P. ovale</name>
    <dbReference type="NCBI Taxonomy" id="36330"/>
    <lineage>
        <taxon>Eukaryota</taxon>
        <taxon>Sar</taxon>
        <taxon>Alveolata</taxon>
        <taxon>Apicomplexa</taxon>
        <taxon>Aconoidasida</taxon>
        <taxon>Haemosporida</taxon>
        <taxon>Plasmodiidae</taxon>
        <taxon>Plasmodium</taxon>
        <taxon>Plasmodium (Plasmodium)</taxon>
    </lineage>
</organism>
<dbReference type="Proteomes" id="UP000243200">
    <property type="component" value="Unassembled WGS sequence"/>
</dbReference>
<evidence type="ECO:0000256" key="1">
    <source>
        <dbReference type="SAM" id="Phobius"/>
    </source>
</evidence>
<keyword evidence="1" id="KW-1133">Transmembrane helix</keyword>
<reference evidence="2 3" key="1">
    <citation type="submission" date="2016-06" db="EMBL/GenBank/DDBJ databases">
        <authorList>
            <consortium name="Pathogen Informatics"/>
        </authorList>
    </citation>
    <scope>NUCLEOTIDE SEQUENCE [LARGE SCALE GENOMIC DNA]</scope>
</reference>
<dbReference type="AlphaFoldDB" id="A0A1C3KIY6"/>